<dbReference type="InterPro" id="IPR000788">
    <property type="entry name" value="RNR_lg_C"/>
</dbReference>
<comment type="similarity">
    <text evidence="1">Belongs to the ribonucleoside diphosphate reductase large chain family.</text>
</comment>
<dbReference type="Pfam" id="PF02867">
    <property type="entry name" value="Ribonuc_red_lgC"/>
    <property type="match status" value="1"/>
</dbReference>
<sequence>MSGGFNSGAYDPYESFTVIYDSDDEDLSRRGRVYADMINCRDVQIGNGNVKVVSVISHDPLDARSGDSDSFIVLETSSGGGSQRASAGRVVRESSPGDSSASCIKDVPRPDAFARKQVQCHAPADRTRRWAPVQVTTPEDRGRSRIHSSVWVAAAARADVVRNVHPSHNRDRDRGRDREVSRVTESMEAVSVRPACSSGPVCVERPKTPYQKPKDERVQEIASNVLEQSFPYHVDLGVCICHREPSRLRCCVKVRRIREMVMTSELINELEKAAEDLSTYGIDRYVETILSVAPLAVAMDPCVDIPLGRLYTVSNRRQECHPTKLYTGPYALEGLAFSLKRNKKEVESCIDMMQSWFGNILPRGIMSAVMYLDAVGNWMGEHRESIPGINIRVAGTVSWMLTDCMRGNAYMKVLARDGFSDMFHYALSVMSSTDMCFSFRLMSKLGLVKKTCLCDSVLVHVDDLRAETLLSVNASSICRYMADGVPISVNVTRIAANPMHAAALLSYQCEAVRATQKLKTSVNIYFDLWNVYSVKMFDKILSMRTGARLGTTYTVMVPSLFFHKLNRSTSCWTFFSREECDNLDGLCGSEFDRAYDRMEAKKMGLKVSIKWVARKLSNAVQTGRLAVVFPDNVTKNSILKYPTAPTSLGVDCASQSYVDECSTVTYSAYLNLVEFVDQVVPDSVKHDHNMFISDGGGYFNLRRMRESVRYLVCALDAVIDEDAPNHDAATQRAVGRFRTIKLGVVGFHAVLARMKLAYGGQECVEFNSVVFESLCYAALRTSVDLCVAGLPKCTGFYDTCYADGVLPIDKVKSVNMSLPGEYWASLREDVVEHGLRNAAMISLGPCGEVSHMLGVSESFYPSESPVSVRDCVYQMPLMTDAASDPGRNMDAACGELLDDKPMLKLPVVMCGITSLKKEQLRMVLDDRHRHYDPEADLYMSAYLIDMDSVLEMCRDRAPFVDQGQAPVLFVNEGPFTDTIDRLRLAHDMGLQCGVYKCSVRASTV</sequence>
<dbReference type="SUPFAM" id="SSF51998">
    <property type="entry name" value="PFL-like glycyl radical enzymes"/>
    <property type="match status" value="1"/>
</dbReference>
<dbReference type="InterPro" id="IPR013346">
    <property type="entry name" value="NrdE_NrdA_C"/>
</dbReference>
<name>A0AAU7E1S1_9VIRU</name>
<feature type="domain" description="Ribonucleotide reductase large subunit" evidence="3">
    <location>
        <begin position="823"/>
        <end position="845"/>
    </location>
</feature>
<dbReference type="InterPro" id="IPR039718">
    <property type="entry name" value="Rrm1"/>
</dbReference>
<dbReference type="GO" id="GO:0004748">
    <property type="term" value="F:ribonucleoside-diphosphate reductase activity, thioredoxin disulfide as acceptor"/>
    <property type="evidence" value="ECO:0007669"/>
    <property type="project" value="TreeGrafter"/>
</dbReference>
<reference evidence="4" key="1">
    <citation type="journal article" date="2024" name="Microbiome">
        <title>Substantial viral diversity in bats and rodents from East Africa: insights into evolution, recombination, and cocirculation.</title>
        <authorList>
            <person name="Wang D."/>
            <person name="Yang X."/>
            <person name="Ren Z."/>
            <person name="Hu B."/>
            <person name="Zhao H."/>
            <person name="Yang K."/>
            <person name="Shi P."/>
            <person name="Zhang Z."/>
            <person name="Feng Q."/>
            <person name="Nawenja C.V."/>
            <person name="Obanda V."/>
            <person name="Robert K."/>
            <person name="Nalikka B."/>
            <person name="Waruhiu C.N."/>
            <person name="Ochola G.O."/>
            <person name="Onyuok S.O."/>
            <person name="Ochieng H."/>
            <person name="Li B."/>
            <person name="Zhu Y."/>
            <person name="Si H."/>
            <person name="Yin J."/>
            <person name="Kristiansen K."/>
            <person name="Jin X."/>
            <person name="Xu X."/>
            <person name="Xiao M."/>
            <person name="Agwanda B."/>
            <person name="Ommeh S."/>
            <person name="Li J."/>
            <person name="Shi Z.L."/>
        </authorList>
    </citation>
    <scope>NUCLEOTIDE SEQUENCE</scope>
    <source>
        <strain evidence="4">2A/Kenya/BAT627/2015</strain>
    </source>
</reference>
<feature type="region of interest" description="Disordered" evidence="2">
    <location>
        <begin position="76"/>
        <end position="106"/>
    </location>
</feature>
<dbReference type="Gene3D" id="3.20.70.20">
    <property type="match status" value="1"/>
</dbReference>
<organism evidence="4">
    <name type="scientific">Hipposideros bat herpesvirus</name>
    <dbReference type="NCBI Taxonomy" id="3141919"/>
    <lineage>
        <taxon>Viruses</taxon>
        <taxon>Duplodnaviria</taxon>
        <taxon>Heunggongvirae</taxon>
        <taxon>Peploviricota</taxon>
        <taxon>Herviviricetes</taxon>
        <taxon>Herpesvirales</taxon>
    </lineage>
</organism>
<protein>
    <submittedName>
        <fullName evidence="4">Ribonucleotide reductase subunit 1</fullName>
    </submittedName>
</protein>
<accession>A0AAU7E1S1</accession>
<evidence type="ECO:0000259" key="3">
    <source>
        <dbReference type="PROSITE" id="PS00089"/>
    </source>
</evidence>
<proteinExistence type="inferred from homology"/>
<dbReference type="PRINTS" id="PR01183">
    <property type="entry name" value="RIBORDTASEM1"/>
</dbReference>
<dbReference type="GO" id="GO:0005524">
    <property type="term" value="F:ATP binding"/>
    <property type="evidence" value="ECO:0007669"/>
    <property type="project" value="TreeGrafter"/>
</dbReference>
<reference evidence="4" key="2">
    <citation type="submission" date="2024-02" db="EMBL/GenBank/DDBJ databases">
        <authorList>
            <person name="Hu B."/>
        </authorList>
    </citation>
    <scope>NUCLEOTIDE SEQUENCE</scope>
    <source>
        <strain evidence="4">2A/Kenya/BAT627/2015</strain>
    </source>
</reference>
<dbReference type="EMBL" id="PP711849">
    <property type="protein sequence ID" value="XBH23717.1"/>
    <property type="molecule type" value="Genomic_DNA"/>
</dbReference>
<dbReference type="PANTHER" id="PTHR11573">
    <property type="entry name" value="RIBONUCLEOSIDE-DIPHOSPHATE REDUCTASE LARGE CHAIN"/>
    <property type="match status" value="1"/>
</dbReference>
<dbReference type="PANTHER" id="PTHR11573:SF6">
    <property type="entry name" value="RIBONUCLEOSIDE-DIPHOSPHATE REDUCTASE LARGE SUBUNIT"/>
    <property type="match status" value="1"/>
</dbReference>
<dbReference type="PROSITE" id="PS00089">
    <property type="entry name" value="RIBORED_LARGE"/>
    <property type="match status" value="1"/>
</dbReference>
<evidence type="ECO:0000313" key="4">
    <source>
        <dbReference type="EMBL" id="XBH23717.1"/>
    </source>
</evidence>
<evidence type="ECO:0000256" key="2">
    <source>
        <dbReference type="SAM" id="MobiDB-lite"/>
    </source>
</evidence>
<dbReference type="GO" id="GO:0009263">
    <property type="term" value="P:deoxyribonucleotide biosynthetic process"/>
    <property type="evidence" value="ECO:0007669"/>
    <property type="project" value="TreeGrafter"/>
</dbReference>
<evidence type="ECO:0000256" key="1">
    <source>
        <dbReference type="ARBA" id="ARBA00010406"/>
    </source>
</evidence>